<feature type="compositionally biased region" description="Low complexity" evidence="1">
    <location>
        <begin position="183"/>
        <end position="193"/>
    </location>
</feature>
<dbReference type="Proteomes" id="UP000275385">
    <property type="component" value="Unassembled WGS sequence"/>
</dbReference>
<feature type="region of interest" description="Disordered" evidence="1">
    <location>
        <begin position="1"/>
        <end position="44"/>
    </location>
</feature>
<feature type="compositionally biased region" description="Polar residues" evidence="1">
    <location>
        <begin position="158"/>
        <end position="173"/>
    </location>
</feature>
<dbReference type="EMBL" id="QVQW01000020">
    <property type="protein sequence ID" value="RKU45575.1"/>
    <property type="molecule type" value="Genomic_DNA"/>
</dbReference>
<sequence>MPKRSIDVSDGGASMPRPQKKTERSHEENQERAYIAASRRTDRSIEARVQSARMASEIHKKRTGKGFKVSEEIVMREEMYEEEDDDLPRHFRALAAHLQTSSPELNSRVNAYLTNQVALATLARAKEVDRMFAQHFPGASAVNHQLQQSVYYQGLQGSSAAVPSSPYTGQSAKPTPLSYAHARSPSTTRPTPSTRHDSRDSNSYYVHSPSSFDHASPPTLSPGPGSSSDSTTSTPQFTFSQHNNSLAPPPLFQSSSELSIHQSSFTSELPQEAKLLGGFDPNDTMTSQFLGGHSGFDMGQTQFDYSNNDSYEKQDSLQQQQPGTCSSTDYFQSFQPTSKLLHLPGQNSRIGTPGGGEGDPWNLWVNDEGYPFDEQHAG</sequence>
<accession>A0A420YCE6</accession>
<reference evidence="2 3" key="1">
    <citation type="submission" date="2018-08" db="EMBL/GenBank/DDBJ databases">
        <title>Draft genome of the lignicolous fungus Coniochaeta pulveracea.</title>
        <authorList>
            <person name="Borstlap C.J."/>
            <person name="De Witt R.N."/>
            <person name="Botha A."/>
            <person name="Volschenk H."/>
        </authorList>
    </citation>
    <scope>NUCLEOTIDE SEQUENCE [LARGE SCALE GENOMIC DNA]</scope>
    <source>
        <strain evidence="2 3">CAB683</strain>
    </source>
</reference>
<evidence type="ECO:0000313" key="2">
    <source>
        <dbReference type="EMBL" id="RKU45575.1"/>
    </source>
</evidence>
<organism evidence="2 3">
    <name type="scientific">Coniochaeta pulveracea</name>
    <dbReference type="NCBI Taxonomy" id="177199"/>
    <lineage>
        <taxon>Eukaryota</taxon>
        <taxon>Fungi</taxon>
        <taxon>Dikarya</taxon>
        <taxon>Ascomycota</taxon>
        <taxon>Pezizomycotina</taxon>
        <taxon>Sordariomycetes</taxon>
        <taxon>Sordariomycetidae</taxon>
        <taxon>Coniochaetales</taxon>
        <taxon>Coniochaetaceae</taxon>
        <taxon>Coniochaeta</taxon>
    </lineage>
</organism>
<feature type="region of interest" description="Disordered" evidence="1">
    <location>
        <begin position="158"/>
        <end position="265"/>
    </location>
</feature>
<dbReference type="AlphaFoldDB" id="A0A420YCE6"/>
<feature type="compositionally biased region" description="Polar residues" evidence="1">
    <location>
        <begin position="316"/>
        <end position="326"/>
    </location>
</feature>
<dbReference type="STRING" id="177199.A0A420YCE6"/>
<protein>
    <submittedName>
        <fullName evidence="2">Uncharacterized protein</fullName>
    </submittedName>
</protein>
<feature type="region of interest" description="Disordered" evidence="1">
    <location>
        <begin position="300"/>
        <end position="326"/>
    </location>
</feature>
<keyword evidence="3" id="KW-1185">Reference proteome</keyword>
<feature type="compositionally biased region" description="Polar residues" evidence="1">
    <location>
        <begin position="300"/>
        <end position="309"/>
    </location>
</feature>
<feature type="compositionally biased region" description="Polar residues" evidence="1">
    <location>
        <begin position="201"/>
        <end position="213"/>
    </location>
</feature>
<evidence type="ECO:0000313" key="3">
    <source>
        <dbReference type="Proteomes" id="UP000275385"/>
    </source>
</evidence>
<feature type="compositionally biased region" description="Low complexity" evidence="1">
    <location>
        <begin position="254"/>
        <end position="264"/>
    </location>
</feature>
<feature type="compositionally biased region" description="Basic and acidic residues" evidence="1">
    <location>
        <begin position="20"/>
        <end position="31"/>
    </location>
</feature>
<proteinExistence type="predicted"/>
<feature type="region of interest" description="Disordered" evidence="1">
    <location>
        <begin position="341"/>
        <end position="378"/>
    </location>
</feature>
<name>A0A420YCE6_9PEZI</name>
<feature type="compositionally biased region" description="Low complexity" evidence="1">
    <location>
        <begin position="216"/>
        <end position="241"/>
    </location>
</feature>
<dbReference type="OrthoDB" id="5397087at2759"/>
<gene>
    <name evidence="2" type="ORF">DL546_007226</name>
</gene>
<comment type="caution">
    <text evidence="2">The sequence shown here is derived from an EMBL/GenBank/DDBJ whole genome shotgun (WGS) entry which is preliminary data.</text>
</comment>
<evidence type="ECO:0000256" key="1">
    <source>
        <dbReference type="SAM" id="MobiDB-lite"/>
    </source>
</evidence>